<protein>
    <submittedName>
        <fullName evidence="1">Chemotaxis protein</fullName>
    </submittedName>
</protein>
<gene>
    <name evidence="1" type="ORF">CS063_04175</name>
</gene>
<organism evidence="1 2">
    <name type="scientific">Sporanaerobium hydrogeniformans</name>
    <dbReference type="NCBI Taxonomy" id="3072179"/>
    <lineage>
        <taxon>Bacteria</taxon>
        <taxon>Bacillati</taxon>
        <taxon>Bacillota</taxon>
        <taxon>Clostridia</taxon>
        <taxon>Lachnospirales</taxon>
        <taxon>Lachnospiraceae</taxon>
        <taxon>Sporanaerobium</taxon>
    </lineage>
</organism>
<evidence type="ECO:0000313" key="1">
    <source>
        <dbReference type="EMBL" id="PHV71762.1"/>
    </source>
</evidence>
<keyword evidence="2" id="KW-1185">Reference proteome</keyword>
<accession>A0AC61DHJ0</accession>
<proteinExistence type="predicted"/>
<evidence type="ECO:0000313" key="2">
    <source>
        <dbReference type="Proteomes" id="UP000224460"/>
    </source>
</evidence>
<reference evidence="1" key="1">
    <citation type="submission" date="2017-10" db="EMBL/GenBank/DDBJ databases">
        <title>Genome sequence of cellulolytic Lachnospiraceae bacterium XHS1971 isolated from hotspring sediment.</title>
        <authorList>
            <person name="Vasudevan G."/>
            <person name="Joshi A.J."/>
            <person name="Hivarkar S."/>
            <person name="Lanjekar V.B."/>
            <person name="Dhakephalkar P.K."/>
            <person name="Dagar S."/>
        </authorList>
    </citation>
    <scope>NUCLEOTIDE SEQUENCE</scope>
    <source>
        <strain evidence="1">XHS1971</strain>
    </source>
</reference>
<dbReference type="EMBL" id="PEDL01000002">
    <property type="protein sequence ID" value="PHV71762.1"/>
    <property type="molecule type" value="Genomic_DNA"/>
</dbReference>
<sequence length="210" mass="22783">MKVNRQIDSGWVGEDGTTYEYIVTIGISTGGPKLLNQLVTLIDEKLPATYVIAQHMPDGFTKPLAERLNAMSELVVKEAEEGDKLKRGVIYIAPGGKQLRIVNNINPQIAIMEDALFKGAKPSVNIMMESLASLKLNNKKIIAIIMTGMGNDGLEGVKSLKLKQDCKVIAQDQATSTVYGMPKAIINAELADYIVPADKIAQTIKKIVGD</sequence>
<dbReference type="Proteomes" id="UP000224460">
    <property type="component" value="Unassembled WGS sequence"/>
</dbReference>
<comment type="caution">
    <text evidence="1">The sequence shown here is derived from an EMBL/GenBank/DDBJ whole genome shotgun (WGS) entry which is preliminary data.</text>
</comment>
<name>A0AC61DHJ0_9FIRM</name>